<sequence length="289" mass="32773">MSAVQNYSDYARQRIVALQPGFEKSEASRSTLIRDIVLMQIGIDPACRSRNIPAVIPRNLIRFWHDHSALPDDVAACMSTWERLGEQGFGVRTYDDDSADRYIRDRQGEREVTAFSRCAHPAMRSDYFRLCALVTEGGLYVDCDDVLLNDGWTRLFEDDRLKLQPLCYDIPAGGMMQNSDIWQTDLPSGERNFYVNNDPIAAPPGHPVLQHALCRATELLLEGNGRPEIQATTGPGNLTTVLAAHAHALLLRGDPLDFSLIRDWDAIAEMRWDLSYRQDERNWRNVYGC</sequence>
<dbReference type="Proteomes" id="UP001267638">
    <property type="component" value="Unassembled WGS sequence"/>
</dbReference>
<dbReference type="PANTHER" id="PTHR32385">
    <property type="entry name" value="MANNOSYL PHOSPHORYLINOSITOL CERAMIDE SYNTHASE"/>
    <property type="match status" value="1"/>
</dbReference>
<evidence type="ECO:0000256" key="1">
    <source>
        <dbReference type="ARBA" id="ARBA00022679"/>
    </source>
</evidence>
<organism evidence="2 3">
    <name type="scientific">Sphingobium xenophagum</name>
    <dbReference type="NCBI Taxonomy" id="121428"/>
    <lineage>
        <taxon>Bacteria</taxon>
        <taxon>Pseudomonadati</taxon>
        <taxon>Pseudomonadota</taxon>
        <taxon>Alphaproteobacteria</taxon>
        <taxon>Sphingomonadales</taxon>
        <taxon>Sphingomonadaceae</taxon>
        <taxon>Sphingobium</taxon>
    </lineage>
</organism>
<protein>
    <submittedName>
        <fullName evidence="2">Uncharacterized protein</fullName>
    </submittedName>
</protein>
<dbReference type="SUPFAM" id="SSF53448">
    <property type="entry name" value="Nucleotide-diphospho-sugar transferases"/>
    <property type="match status" value="1"/>
</dbReference>
<evidence type="ECO:0000313" key="3">
    <source>
        <dbReference type="Proteomes" id="UP001267638"/>
    </source>
</evidence>
<name>A0ABU1X6W4_SPHXE</name>
<comment type="caution">
    <text evidence="2">The sequence shown here is derived from an EMBL/GenBank/DDBJ whole genome shotgun (WGS) entry which is preliminary data.</text>
</comment>
<reference evidence="2 3" key="1">
    <citation type="submission" date="2023-07" db="EMBL/GenBank/DDBJ databases">
        <title>Sorghum-associated microbial communities from plants grown in Nebraska, USA.</title>
        <authorList>
            <person name="Schachtman D."/>
        </authorList>
    </citation>
    <scope>NUCLEOTIDE SEQUENCE [LARGE SCALE GENOMIC DNA]</scope>
    <source>
        <strain evidence="2 3">4256</strain>
    </source>
</reference>
<dbReference type="InterPro" id="IPR051706">
    <property type="entry name" value="Glycosyltransferase_domain"/>
</dbReference>
<accession>A0ABU1X6W4</accession>
<keyword evidence="1" id="KW-0808">Transferase</keyword>
<proteinExistence type="predicted"/>
<dbReference type="Gene3D" id="3.90.550.20">
    <property type="match status" value="1"/>
</dbReference>
<dbReference type="Pfam" id="PF04488">
    <property type="entry name" value="Gly_transf_sug"/>
    <property type="match status" value="1"/>
</dbReference>
<dbReference type="InterPro" id="IPR007577">
    <property type="entry name" value="GlycoTrfase_DXD_sugar-bd_CS"/>
</dbReference>
<dbReference type="InterPro" id="IPR029044">
    <property type="entry name" value="Nucleotide-diphossugar_trans"/>
</dbReference>
<keyword evidence="3" id="KW-1185">Reference proteome</keyword>
<evidence type="ECO:0000313" key="2">
    <source>
        <dbReference type="EMBL" id="MDR7157288.1"/>
    </source>
</evidence>
<gene>
    <name evidence="2" type="ORF">J2W40_004136</name>
</gene>
<dbReference type="PANTHER" id="PTHR32385:SF15">
    <property type="entry name" value="INOSITOL PHOSPHOCERAMIDE MANNOSYLTRANSFERASE 1"/>
    <property type="match status" value="1"/>
</dbReference>
<dbReference type="EMBL" id="JAVDWV010000042">
    <property type="protein sequence ID" value="MDR7157288.1"/>
    <property type="molecule type" value="Genomic_DNA"/>
</dbReference>